<dbReference type="PANTHER" id="PTHR46908">
    <property type="entry name" value="CUBILIN-LIKE PROTEIN"/>
    <property type="match status" value="1"/>
</dbReference>
<evidence type="ECO:0000259" key="3">
    <source>
        <dbReference type="PROSITE" id="PS01180"/>
    </source>
</evidence>
<dbReference type="Proteomes" id="UP001642483">
    <property type="component" value="Unassembled WGS sequence"/>
</dbReference>
<dbReference type="InterPro" id="IPR035914">
    <property type="entry name" value="Sperma_CUB_dom_sf"/>
</dbReference>
<dbReference type="PANTHER" id="PTHR46908:SF8">
    <property type="entry name" value="C-TYPE LECTIN DOMAIN-CONTAINING PROTEIN"/>
    <property type="match status" value="1"/>
</dbReference>
<proteinExistence type="predicted"/>
<dbReference type="InterPro" id="IPR000859">
    <property type="entry name" value="CUB_dom"/>
</dbReference>
<comment type="caution">
    <text evidence="4">The sequence shown here is derived from an EMBL/GenBank/DDBJ whole genome shotgun (WGS) entry which is preliminary data.</text>
</comment>
<accession>A0ABP0H346</accession>
<organism evidence="4 5">
    <name type="scientific">Clavelina lepadiformis</name>
    <name type="common">Light-bulb sea squirt</name>
    <name type="synonym">Ascidia lepadiformis</name>
    <dbReference type="NCBI Taxonomy" id="159417"/>
    <lineage>
        <taxon>Eukaryota</taxon>
        <taxon>Metazoa</taxon>
        <taxon>Chordata</taxon>
        <taxon>Tunicata</taxon>
        <taxon>Ascidiacea</taxon>
        <taxon>Aplousobranchia</taxon>
        <taxon>Clavelinidae</taxon>
        <taxon>Clavelina</taxon>
    </lineage>
</organism>
<dbReference type="CDD" id="cd00041">
    <property type="entry name" value="CUB"/>
    <property type="match status" value="1"/>
</dbReference>
<comment type="caution">
    <text evidence="2">Lacks conserved residue(s) required for the propagation of feature annotation.</text>
</comment>
<dbReference type="SMART" id="SM00042">
    <property type="entry name" value="CUB"/>
    <property type="match status" value="1"/>
</dbReference>
<name>A0ABP0H346_CLALP</name>
<reference evidence="4 5" key="1">
    <citation type="submission" date="2024-02" db="EMBL/GenBank/DDBJ databases">
        <authorList>
            <person name="Daric V."/>
            <person name="Darras S."/>
        </authorList>
    </citation>
    <scope>NUCLEOTIDE SEQUENCE [LARGE SCALE GENOMIC DNA]</scope>
</reference>
<sequence>MSCFFGRAEKYLANNLAHKKPTLIIFIANFLSPYASFRLLLDAVDEIQACKDAGAWITAVIVDPLANRQPRLKTSVSFLYRNNTSSRTRRATKKADLTNTQDNLQQLRKFIQARADDDVVKSPKYHHDLESKFLKQSENFVQSVARPQQKRIDGRMFYENLALLYAQAISSRPRDGFKINSYSELARPPVSDAITRLISKAMSWFGEAEVKTTCDDTKHLIEKNIWSPGYFTKGAYPEGAMCEWKIKARPGYSLQLKFDDFNTEETFDHVTVYDGYQADVEQILGQFSGDLTASGNLPEVNSTEEKMMIVFKSDGGHGSLGFRATWAPLVMFEKIDGEQSVTFHYRRLCE</sequence>
<dbReference type="Pfam" id="PF00431">
    <property type="entry name" value="CUB"/>
    <property type="match status" value="1"/>
</dbReference>
<feature type="domain" description="CUB" evidence="3">
    <location>
        <begin position="214"/>
        <end position="329"/>
    </location>
</feature>
<keyword evidence="5" id="KW-1185">Reference proteome</keyword>
<evidence type="ECO:0000313" key="4">
    <source>
        <dbReference type="EMBL" id="CAK8697349.1"/>
    </source>
</evidence>
<dbReference type="Gene3D" id="2.60.120.290">
    <property type="entry name" value="Spermadhesin, CUB domain"/>
    <property type="match status" value="1"/>
</dbReference>
<dbReference type="EMBL" id="CAWYQH010000163">
    <property type="protein sequence ID" value="CAK8697349.1"/>
    <property type="molecule type" value="Genomic_DNA"/>
</dbReference>
<evidence type="ECO:0000313" key="5">
    <source>
        <dbReference type="Proteomes" id="UP001642483"/>
    </source>
</evidence>
<evidence type="ECO:0000256" key="1">
    <source>
        <dbReference type="ARBA" id="ARBA00023157"/>
    </source>
</evidence>
<dbReference type="PROSITE" id="PS01180">
    <property type="entry name" value="CUB"/>
    <property type="match status" value="1"/>
</dbReference>
<evidence type="ECO:0000256" key="2">
    <source>
        <dbReference type="PROSITE-ProRule" id="PRU00059"/>
    </source>
</evidence>
<dbReference type="SUPFAM" id="SSF49854">
    <property type="entry name" value="Spermadhesin, CUB domain"/>
    <property type="match status" value="1"/>
</dbReference>
<gene>
    <name evidence="4" type="ORF">CVLEPA_LOCUS30594</name>
</gene>
<keyword evidence="1" id="KW-1015">Disulfide bond</keyword>
<dbReference type="InterPro" id="IPR052129">
    <property type="entry name" value="Spermadhesin-Link_domain"/>
</dbReference>
<protein>
    <recommendedName>
        <fullName evidence="3">CUB domain-containing protein</fullName>
    </recommendedName>
</protein>